<accession>A0A2U8FFM9</accession>
<reference evidence="2 3" key="1">
    <citation type="submission" date="2017-06" db="EMBL/GenBank/DDBJ databases">
        <title>Complete genome of Helicobacter apodemus.</title>
        <authorList>
            <person name="Cho S."/>
        </authorList>
    </citation>
    <scope>NUCLEOTIDE SEQUENCE [LARGE SCALE GENOMIC DNA]</scope>
    <source>
        <strain evidence="3">SNUVETPUB-15-01</strain>
    </source>
</reference>
<dbReference type="NCBIfam" id="TIGR02429">
    <property type="entry name" value="pcaI_scoA_fam"/>
    <property type="match status" value="1"/>
</dbReference>
<dbReference type="KEGG" id="had:CDV25_09470"/>
<dbReference type="Gene3D" id="3.40.1080.10">
    <property type="entry name" value="Glutaconate Coenzyme A-transferase"/>
    <property type="match status" value="1"/>
</dbReference>
<dbReference type="InterPro" id="IPR012792">
    <property type="entry name" value="3-oxoacid_CoA-transf_A"/>
</dbReference>
<dbReference type="InterPro" id="IPR004165">
    <property type="entry name" value="CoA_trans_fam_I"/>
</dbReference>
<keyword evidence="1" id="KW-0808">Transferase</keyword>
<dbReference type="SUPFAM" id="SSF100950">
    <property type="entry name" value="NagB/RpiA/CoA transferase-like"/>
    <property type="match status" value="1"/>
</dbReference>
<dbReference type="PANTHER" id="PTHR13707:SF60">
    <property type="entry name" value="ACETATE COA-TRANSFERASE SUBUNIT ALPHA"/>
    <property type="match status" value="1"/>
</dbReference>
<dbReference type="SMART" id="SM00882">
    <property type="entry name" value="CoA_trans"/>
    <property type="match status" value="1"/>
</dbReference>
<dbReference type="RefSeq" id="WP_108911722.1">
    <property type="nucleotide sequence ID" value="NZ_CP021886.1"/>
</dbReference>
<dbReference type="Pfam" id="PF01144">
    <property type="entry name" value="CoA_trans"/>
    <property type="match status" value="1"/>
</dbReference>
<proteinExistence type="predicted"/>
<dbReference type="GO" id="GO:0008410">
    <property type="term" value="F:CoA-transferase activity"/>
    <property type="evidence" value="ECO:0007669"/>
    <property type="project" value="InterPro"/>
</dbReference>
<dbReference type="PROSITE" id="PS51257">
    <property type="entry name" value="PROKAR_LIPOPROTEIN"/>
    <property type="match status" value="1"/>
</dbReference>
<gene>
    <name evidence="2" type="ORF">CDV25_09470</name>
</gene>
<evidence type="ECO:0000313" key="3">
    <source>
        <dbReference type="Proteomes" id="UP000244890"/>
    </source>
</evidence>
<organism evidence="2 3">
    <name type="scientific">Helicobacter apodemus</name>
    <dbReference type="NCBI Taxonomy" id="135569"/>
    <lineage>
        <taxon>Bacteria</taxon>
        <taxon>Pseudomonadati</taxon>
        <taxon>Campylobacterota</taxon>
        <taxon>Epsilonproteobacteria</taxon>
        <taxon>Campylobacterales</taxon>
        <taxon>Helicobacteraceae</taxon>
        <taxon>Helicobacter</taxon>
    </lineage>
</organism>
<sequence>MKIISAKEAADLIKEGDSVMLGGFMGCGSAISCIDALVEKGTKNLTLIGNDTAREDFSYGKLIRNKQIKKAITTHIGTNKETGRQMSDGELEVILVPQGTLAERIRASRSGLGGVLVTTGLGTEVAKGKQIINVDGKDYLLERPLRADIALIYATYADKYGNLAYDGTTRNFNVLMAMAADLVIVEIEEMLSTPLNPNNVVVPGIAIDYIVQHKE</sequence>
<evidence type="ECO:0000313" key="2">
    <source>
        <dbReference type="EMBL" id="AWI34963.1"/>
    </source>
</evidence>
<dbReference type="InterPro" id="IPR037171">
    <property type="entry name" value="NagB/RpiA_transferase-like"/>
</dbReference>
<dbReference type="OrthoDB" id="9777193at2"/>
<dbReference type="AlphaFoldDB" id="A0A2U8FFM9"/>
<protein>
    <submittedName>
        <fullName evidence="2">Branched-chain amino acid dehydrogenase</fullName>
    </submittedName>
</protein>
<dbReference type="PANTHER" id="PTHR13707">
    <property type="entry name" value="KETOACID-COENZYME A TRANSFERASE"/>
    <property type="match status" value="1"/>
</dbReference>
<dbReference type="Proteomes" id="UP000244890">
    <property type="component" value="Chromosome"/>
</dbReference>
<evidence type="ECO:0000256" key="1">
    <source>
        <dbReference type="ARBA" id="ARBA00022679"/>
    </source>
</evidence>
<dbReference type="EMBL" id="CP021886">
    <property type="protein sequence ID" value="AWI34963.1"/>
    <property type="molecule type" value="Genomic_DNA"/>
</dbReference>
<name>A0A2U8FFM9_9HELI</name>